<evidence type="ECO:0000313" key="2">
    <source>
        <dbReference type="EMBL" id="TSH92143.1"/>
    </source>
</evidence>
<reference evidence="2 3" key="1">
    <citation type="submission" date="2019-07" db="EMBL/GenBank/DDBJ databases">
        <title>Qingshengfaniella alkalisoli gen. nov., sp. nov., isolated from saline soil.</title>
        <authorList>
            <person name="Xu L."/>
            <person name="Huang X.-X."/>
            <person name="Sun J.-Q."/>
        </authorList>
    </citation>
    <scope>NUCLEOTIDE SEQUENCE [LARGE SCALE GENOMIC DNA]</scope>
    <source>
        <strain evidence="2 3">DSM 27279</strain>
    </source>
</reference>
<dbReference type="EMBL" id="VLTJ01000030">
    <property type="protein sequence ID" value="TSH92143.1"/>
    <property type="molecule type" value="Genomic_DNA"/>
</dbReference>
<dbReference type="PANTHER" id="PTHR28047">
    <property type="entry name" value="PROTEIN DCG1"/>
    <property type="match status" value="1"/>
</dbReference>
<dbReference type="InterPro" id="IPR052186">
    <property type="entry name" value="Hydantoin_racemase-like"/>
</dbReference>
<comment type="similarity">
    <text evidence="1">Belongs to the HyuE racemase family.</text>
</comment>
<dbReference type="InterPro" id="IPR053714">
    <property type="entry name" value="Iso_Racemase_Enz_sf"/>
</dbReference>
<comment type="caution">
    <text evidence="2">The sequence shown here is derived from an EMBL/GenBank/DDBJ whole genome shotgun (WGS) entry which is preliminary data.</text>
</comment>
<dbReference type="Gene3D" id="3.40.50.12500">
    <property type="match status" value="1"/>
</dbReference>
<proteinExistence type="inferred from homology"/>
<dbReference type="AlphaFoldDB" id="A0A556AGZ7"/>
<gene>
    <name evidence="2" type="ORF">FOZ76_17385</name>
</gene>
<dbReference type="PANTHER" id="PTHR28047:SF5">
    <property type="entry name" value="PROTEIN DCG1"/>
    <property type="match status" value="1"/>
</dbReference>
<sequence>MTLRNTIAIVNPNSSVHVTDGIAQAVLRAHGASEPFTFLTLHDGPPGIVTQADVELASSRVRAWAASSADRYGAVVVACFSDPGVAEAQAASATPVIGLGEAGLRQAAARGERVGVIAVASVAIERHMRRWQRLGLAAHVAGERGLDVSVQASGDPEVAWHPMLKAAQRLIGEDGADVLLLGCAGMAGLAARLEDTVGCPVVEPCAAAASAALALATDVRPA</sequence>
<dbReference type="Pfam" id="PF01177">
    <property type="entry name" value="Asp_Glu_race"/>
    <property type="match status" value="1"/>
</dbReference>
<evidence type="ECO:0000256" key="1">
    <source>
        <dbReference type="ARBA" id="ARBA00038414"/>
    </source>
</evidence>
<dbReference type="InterPro" id="IPR015942">
    <property type="entry name" value="Asp/Glu/hydantoin_racemase"/>
</dbReference>
<dbReference type="OrthoDB" id="9791723at2"/>
<accession>A0A556AGZ7</accession>
<dbReference type="RefSeq" id="WP_143949556.1">
    <property type="nucleotide sequence ID" value="NZ_BAABMB010000007.1"/>
</dbReference>
<keyword evidence="3" id="KW-1185">Reference proteome</keyword>
<protein>
    <submittedName>
        <fullName evidence="2">Asp/Glu racemase</fullName>
    </submittedName>
</protein>
<evidence type="ECO:0000313" key="3">
    <source>
        <dbReference type="Proteomes" id="UP000318405"/>
    </source>
</evidence>
<organism evidence="2 3">
    <name type="scientific">Verticiella sediminum</name>
    <dbReference type="NCBI Taxonomy" id="1247510"/>
    <lineage>
        <taxon>Bacteria</taxon>
        <taxon>Pseudomonadati</taxon>
        <taxon>Pseudomonadota</taxon>
        <taxon>Betaproteobacteria</taxon>
        <taxon>Burkholderiales</taxon>
        <taxon>Alcaligenaceae</taxon>
        <taxon>Verticiella</taxon>
    </lineage>
</organism>
<dbReference type="GO" id="GO:0047661">
    <property type="term" value="F:amino-acid racemase activity"/>
    <property type="evidence" value="ECO:0007669"/>
    <property type="project" value="InterPro"/>
</dbReference>
<name>A0A556AGZ7_9BURK</name>
<dbReference type="Proteomes" id="UP000318405">
    <property type="component" value="Unassembled WGS sequence"/>
</dbReference>